<gene>
    <name evidence="3" type="ORF">D5281_09415</name>
</gene>
<dbReference type="InterPro" id="IPR013783">
    <property type="entry name" value="Ig-like_fold"/>
</dbReference>
<organism evidence="3 4">
    <name type="scientific">Parablautia muri</name>
    <dbReference type="NCBI Taxonomy" id="2320879"/>
    <lineage>
        <taxon>Bacteria</taxon>
        <taxon>Bacillati</taxon>
        <taxon>Bacillota</taxon>
        <taxon>Clostridia</taxon>
        <taxon>Lachnospirales</taxon>
        <taxon>Lachnospiraceae</taxon>
        <taxon>Parablautia</taxon>
    </lineage>
</organism>
<dbReference type="OrthoDB" id="127163at2"/>
<dbReference type="Gene3D" id="2.60.40.10">
    <property type="entry name" value="Immunoglobulins"/>
    <property type="match status" value="1"/>
</dbReference>
<comment type="caution">
    <text evidence="3">The sequence shown here is derived from an EMBL/GenBank/DDBJ whole genome shotgun (WGS) entry which is preliminary data.</text>
</comment>
<evidence type="ECO:0000259" key="2">
    <source>
        <dbReference type="Pfam" id="PF16586"/>
    </source>
</evidence>
<proteinExistence type="predicted"/>
<keyword evidence="4" id="KW-1185">Reference proteome</keyword>
<dbReference type="PANTHER" id="PTHR37836">
    <property type="entry name" value="LMO1036 PROTEIN"/>
    <property type="match status" value="1"/>
</dbReference>
<evidence type="ECO:0000313" key="4">
    <source>
        <dbReference type="Proteomes" id="UP001154420"/>
    </source>
</evidence>
<dbReference type="EMBL" id="QZDT01000012">
    <property type="protein sequence ID" value="NBJ92811.1"/>
    <property type="molecule type" value="Genomic_DNA"/>
</dbReference>
<accession>A0A9X5BFE8</accession>
<evidence type="ECO:0000313" key="3">
    <source>
        <dbReference type="EMBL" id="NBJ92811.1"/>
    </source>
</evidence>
<feature type="domain" description="DUF5060" evidence="2">
    <location>
        <begin position="6"/>
        <end position="70"/>
    </location>
</feature>
<dbReference type="Gene3D" id="3.20.20.80">
    <property type="entry name" value="Glycosidases"/>
    <property type="match status" value="1"/>
</dbReference>
<dbReference type="RefSeq" id="WP_160559888.1">
    <property type="nucleotide sequence ID" value="NZ_QZDT01000012.1"/>
</dbReference>
<name>A0A9X5BFE8_9FIRM</name>
<feature type="domain" description="Apiosidase-like catalytic" evidence="1">
    <location>
        <begin position="111"/>
        <end position="493"/>
    </location>
</feature>
<dbReference type="Pfam" id="PF13204">
    <property type="entry name" value="Apiosidase"/>
    <property type="match status" value="1"/>
</dbReference>
<evidence type="ECO:0000259" key="1">
    <source>
        <dbReference type="Pfam" id="PF13204"/>
    </source>
</evidence>
<protein>
    <submittedName>
        <fullName evidence="3">DUF4038 domain-containing protein</fullName>
    </submittedName>
</protein>
<sequence length="639" mass="73749">MKESVIHMWDVHEIVLYSQNTYDNPYTDVTVWADLKGPGFDKRVFGFWDGDNVWRIRVTATVPGTWTYITGASVQDEGLTGISGGYFAIEWKEEEKQENPCRRGIIRATANGHAMEYADGTPYFMVGDTWWPLATYRFPWVEDEEERPIGPEMSMKDMARHRLKQGYNCVGTIVAYPTWANDGKPATIKIDDAYGTFVRGAWAMCSVEEWYTKLDASARDMHNEGGRPFLFPGKIKGYEDVVPDYDRINPEYFKVLDKKVNWLNEHGITVFLEALRRDSSKTWKYYYDWPMVYTRYIQYLSARYQANNTFYSPIHFDGKHCTIDSREFNEPINLMIDLYGAPPFGTLLGTNSPGSSKIAYGGPEEQHWKTFDQTGNWRDHQYYWLLTDMFHDDNPVPAINGEPYYSGHTSVLRDDDGKFKTLVFGNVESEEDHLNCRSCYFGSVLSGAYGGLLAGFEAGWSGNVEPEEEPYKIWDTMTFPASYMVQYVRDFLFSEGKRYQDLIPDQNLVTPNYNGPSSGWRGWSMCSATKKRDLVMGYSEKGAYKVKVRGLRPYDTYELSWFNPRTGKWLEEKKELKCSDFGEIAFGSFPDDLDWAWKLKKLNTDLPIDRALNEDGTGKNYHMGLGFLERYHIPADSKE</sequence>
<dbReference type="PANTHER" id="PTHR37836:SF2">
    <property type="entry name" value="DUF4038 DOMAIN-CONTAINING PROTEIN"/>
    <property type="match status" value="1"/>
</dbReference>
<reference evidence="3" key="1">
    <citation type="submission" date="2018-09" db="EMBL/GenBank/DDBJ databases">
        <title>Murine metabolic-syndrome-specific gut microbial biobank.</title>
        <authorList>
            <person name="Liu C."/>
        </authorList>
    </citation>
    <scope>NUCLEOTIDE SEQUENCE</scope>
    <source>
        <strain evidence="3">D42-62</strain>
    </source>
</reference>
<dbReference type="InterPro" id="IPR032260">
    <property type="entry name" value="DUF5060"/>
</dbReference>
<dbReference type="Proteomes" id="UP001154420">
    <property type="component" value="Unassembled WGS sequence"/>
</dbReference>
<dbReference type="AlphaFoldDB" id="A0A9X5BFE8"/>
<dbReference type="Pfam" id="PF16586">
    <property type="entry name" value="DUF5060"/>
    <property type="match status" value="1"/>
</dbReference>
<dbReference type="InterPro" id="IPR025277">
    <property type="entry name" value="Apiosidase-like_cat_dom"/>
</dbReference>